<dbReference type="OrthoDB" id="9790247at2"/>
<dbReference type="InterPro" id="IPR046524">
    <property type="entry name" value="DUF6701"/>
</dbReference>
<protein>
    <submittedName>
        <fullName evidence="3">MSHA biogenesis protein MshQ</fullName>
    </submittedName>
</protein>
<gene>
    <name evidence="3" type="ORF">BTO08_11630</name>
</gene>
<evidence type="ECO:0000313" key="3">
    <source>
        <dbReference type="EMBL" id="PQJ67975.1"/>
    </source>
</evidence>
<feature type="domain" description="DUF6701" evidence="2">
    <location>
        <begin position="695"/>
        <end position="1315"/>
    </location>
</feature>
<organism evidence="3 4">
    <name type="scientific">Photobacterium angustum</name>
    <dbReference type="NCBI Taxonomy" id="661"/>
    <lineage>
        <taxon>Bacteria</taxon>
        <taxon>Pseudomonadati</taxon>
        <taxon>Pseudomonadota</taxon>
        <taxon>Gammaproteobacteria</taxon>
        <taxon>Vibrionales</taxon>
        <taxon>Vibrionaceae</taxon>
        <taxon>Photobacterium</taxon>
    </lineage>
</organism>
<dbReference type="RefSeq" id="WP_105061033.1">
    <property type="nucleotide sequence ID" value="NZ_MSCJ01000001.1"/>
</dbReference>
<proteinExistence type="predicted"/>
<dbReference type="EMBL" id="MSCJ01000001">
    <property type="protein sequence ID" value="PQJ67975.1"/>
    <property type="molecule type" value="Genomic_DNA"/>
</dbReference>
<evidence type="ECO:0000256" key="1">
    <source>
        <dbReference type="SAM" id="SignalP"/>
    </source>
</evidence>
<reference evidence="3 4" key="1">
    <citation type="submission" date="2016-12" db="EMBL/GenBank/DDBJ databases">
        <title>Diversity of luminous bacteria.</title>
        <authorList>
            <person name="Yoshizawa S."/>
            <person name="Kogure K."/>
        </authorList>
    </citation>
    <scope>NUCLEOTIDE SEQUENCE [LARGE SCALE GENOMIC DNA]</scope>
    <source>
        <strain evidence="3 4">LC1-200</strain>
    </source>
</reference>
<feature type="chain" id="PRO_5015541032" evidence="1">
    <location>
        <begin position="24"/>
        <end position="1318"/>
    </location>
</feature>
<feature type="signal peptide" evidence="1">
    <location>
        <begin position="1"/>
        <end position="23"/>
    </location>
</feature>
<dbReference type="Proteomes" id="UP000238730">
    <property type="component" value="Unassembled WGS sequence"/>
</dbReference>
<evidence type="ECO:0000313" key="4">
    <source>
        <dbReference type="Proteomes" id="UP000238730"/>
    </source>
</evidence>
<evidence type="ECO:0000259" key="2">
    <source>
        <dbReference type="Pfam" id="PF20419"/>
    </source>
</evidence>
<dbReference type="Pfam" id="PF20419">
    <property type="entry name" value="DUF6701"/>
    <property type="match status" value="1"/>
</dbReference>
<name>A0A2S7W196_PHOAN</name>
<accession>A0A2S7W196</accession>
<comment type="caution">
    <text evidence="3">The sequence shown here is derived from an EMBL/GenBank/DDBJ whole genome shotgun (WGS) entry which is preliminary data.</text>
</comment>
<sequence length="1318" mass="146403">MRACFQAVLLCLFSAFISSSAYASQYEFGHYEYLVTDKCHLSNSVNGCTIPLKKKYSQTPLVFLMPTIPANNPDGDRPQTVSLLNVTKESFTIKQFSAPLDDDIKLKKELMMSISYFVIEPGELTLDDGHKIYAGSIDTGKYAGDGEDSKPSYENINFNGFSFSESPVVLSEVQTRNNNRWFTSAVHSVTTRDLNLGLEITRVDRDDVPDDEKSFYKTEKIAYLISEPTFGLSGGYQYEFTKGLVPRSSGNTPLKMACDGSNAFQQRYDSLPFVIGGKLERKGGQGGWLRRCELTENGVSFVIDEDIPEDTKISKRSHTSEHIGFMAFAPKVNDYCEYFPSVAQSHYDDSYLVMMGIKGPYIKNNTSEKFELGFKKSAYDGNIKSETCRNVRDKWECILNESLIIQPYNDISSVPNGNINNVYHYDKNNPLELEPGAYKNIEIGQGTTVIFSSGKYTIESLALRKDSTFKLRDKNKKTEIYVRNADLNGKVNTEGKPENLYIFGVTKDSDLNQGTDYMPASIKANETAEIVAYIYSVGNVLFSANYTSLGVERKVTLRGAVTARNIRLDTESNIIGDGICINPPDGNYTLEITPTEHYSLTCDDLLVTFNVKNEDGELANGFNGTVTVSTDIKKTGLAYWSLPNDDSTSFDAYTPTDVMIKNGQGRLRLHSPDYIGNIKVTGKAVDSTITNEVEGNYTFVPFKFGFIPSPIKTIAGKPTSVTISALSCNDGTASVATGYSGNKELTINTTFIAPREMGNGKIEIRKPNGNAWQREQETLNFSSGVANFDLKYSDAGKVSLSVSDPNCSLETGCDSELTSGTEEEYDGWELLEGSVEVHARPWTFAVCPKNQDGEYVKADGTSSSGEGFMASGEKFDVDVKPIVWRNAGSETADINSRYSSRIDLCESTITPNFSKAGAPAANVKLSIPSDHSITPMNGEPGELQGIKVQEHTEALTYKDLSWSEVGSVRLQANTAAQYLGMDVNQGYRNIGRFYPKYLELQPNRIIYRNGHDQFAYLSQPFNVQVMIKAKNTLGNQVNNYNNFGLAYQADVALTAYEDPSLTSLNHRFSYHHITGLAEKSFKRLWNREVQQTWLLARKATSAINPTTEADGPWSSSNSRFGGYITENQDPISIRNSTSVNNDTVDTHTVAQFEETPNLRYGRMVLDDATSPFDQPVSLPLKIEYWDGSEFQTHTDDSGSTYNSNYYCKLALHPVDGSNTSILTTNVTGKVSVGESDEIEAHPQLSPPANYKKQQTRFWLRIATNTPTNIGCSQTNKEHQPWLTYNWRELGDEDPSAIVTFGVYRGSDRIVYRGEKGLN</sequence>
<keyword evidence="1" id="KW-0732">Signal</keyword>